<dbReference type="AlphaFoldDB" id="A0AAW4PV88"/>
<dbReference type="EMBL" id="RKLR01000010">
    <property type="protein sequence ID" value="MBX0325116.1"/>
    <property type="molecule type" value="Genomic_DNA"/>
</dbReference>
<keyword evidence="3" id="KW-1185">Reference proteome</keyword>
<name>A0AAW4PV88_9EURY</name>
<evidence type="ECO:0000313" key="3">
    <source>
        <dbReference type="Proteomes" id="UP001430377"/>
    </source>
</evidence>
<dbReference type="InterPro" id="IPR011991">
    <property type="entry name" value="ArsR-like_HTH"/>
</dbReference>
<dbReference type="RefSeq" id="WP_220619980.1">
    <property type="nucleotide sequence ID" value="NZ_RKLR01000010.1"/>
</dbReference>
<dbReference type="Gene3D" id="1.10.10.10">
    <property type="entry name" value="Winged helix-like DNA-binding domain superfamily/Winged helix DNA-binding domain"/>
    <property type="match status" value="1"/>
</dbReference>
<dbReference type="SUPFAM" id="SSF46785">
    <property type="entry name" value="Winged helix' DNA-binding domain"/>
    <property type="match status" value="1"/>
</dbReference>
<dbReference type="GO" id="GO:0003700">
    <property type="term" value="F:DNA-binding transcription factor activity"/>
    <property type="evidence" value="ECO:0007669"/>
    <property type="project" value="InterPro"/>
</dbReference>
<proteinExistence type="predicted"/>
<evidence type="ECO:0000313" key="2">
    <source>
        <dbReference type="EMBL" id="MBX0325116.1"/>
    </source>
</evidence>
<dbReference type="InterPro" id="IPR036390">
    <property type="entry name" value="WH_DNA-bd_sf"/>
</dbReference>
<gene>
    <name evidence="2" type="ORF">EGH21_18975</name>
</gene>
<dbReference type="InterPro" id="IPR036388">
    <property type="entry name" value="WH-like_DNA-bd_sf"/>
</dbReference>
<evidence type="ECO:0000259" key="1">
    <source>
        <dbReference type="Pfam" id="PF12802"/>
    </source>
</evidence>
<feature type="domain" description="HTH marR-type" evidence="1">
    <location>
        <begin position="13"/>
        <end position="56"/>
    </location>
</feature>
<protein>
    <submittedName>
        <fullName evidence="2">Winged helix-turn-helix domain-containing protein</fullName>
    </submittedName>
</protein>
<organism evidence="2 3">
    <name type="scientific">Haloarcula rubra</name>
    <dbReference type="NCBI Taxonomy" id="2487747"/>
    <lineage>
        <taxon>Archaea</taxon>
        <taxon>Methanobacteriati</taxon>
        <taxon>Methanobacteriota</taxon>
        <taxon>Stenosarchaea group</taxon>
        <taxon>Halobacteria</taxon>
        <taxon>Halobacteriales</taxon>
        <taxon>Haloarculaceae</taxon>
        <taxon>Haloarcula</taxon>
    </lineage>
</organism>
<dbReference type="CDD" id="cd00090">
    <property type="entry name" value="HTH_ARSR"/>
    <property type="match status" value="1"/>
</dbReference>
<sequence length="79" mass="8629">MAGRPKDVSDDEILHEVALARGPVVTAPELADRLDMSGAGVNKRLDQLVEDGYLHERQVGANAIVYWLTDEGRVRVADS</sequence>
<accession>A0AAW4PV88</accession>
<reference evidence="2 3" key="1">
    <citation type="submission" date="2021-06" db="EMBL/GenBank/DDBJ databases">
        <title>Halomicroarcula sp. a new haloarchaeum isolated from saline soil.</title>
        <authorList>
            <person name="Duran-Viseras A."/>
            <person name="Sanchez-Porro C."/>
            <person name="Ventosa A."/>
        </authorList>
    </citation>
    <scope>NUCLEOTIDE SEQUENCE [LARGE SCALE GENOMIC DNA]</scope>
    <source>
        <strain evidence="2 3">F13</strain>
    </source>
</reference>
<dbReference type="Pfam" id="PF12802">
    <property type="entry name" value="MarR_2"/>
    <property type="match status" value="1"/>
</dbReference>
<dbReference type="InterPro" id="IPR000835">
    <property type="entry name" value="HTH_MarR-typ"/>
</dbReference>
<dbReference type="Proteomes" id="UP001430377">
    <property type="component" value="Unassembled WGS sequence"/>
</dbReference>
<comment type="caution">
    <text evidence="2">The sequence shown here is derived from an EMBL/GenBank/DDBJ whole genome shotgun (WGS) entry which is preliminary data.</text>
</comment>